<dbReference type="InterPro" id="IPR007492">
    <property type="entry name" value="LytTR_DNA-bd_dom"/>
</dbReference>
<gene>
    <name evidence="7" type="ORF">EBB54_11330</name>
    <name evidence="6" type="ORF">FMM80_23260</name>
</gene>
<dbReference type="InterPro" id="IPR046947">
    <property type="entry name" value="LytR-like"/>
</dbReference>
<dbReference type="Proteomes" id="UP000474104">
    <property type="component" value="Unassembled WGS sequence"/>
</dbReference>
<dbReference type="PANTHER" id="PTHR37299:SF1">
    <property type="entry name" value="STAGE 0 SPORULATION PROTEIN A HOMOLOG"/>
    <property type="match status" value="1"/>
</dbReference>
<comment type="caution">
    <text evidence="7">The sequence shown here is derived from an EMBL/GenBank/DDBJ whole genome shotgun (WGS) entry which is preliminary data.</text>
</comment>
<dbReference type="SMART" id="SM00448">
    <property type="entry name" value="REC"/>
    <property type="match status" value="1"/>
</dbReference>
<accession>N2A7Z4</accession>
<sequence length="232" mass="27056">MYRIAVCDDDIQMRVFLRSAIEETKAACTVEEFSNGAELLRSEGEYDILFLDIDMPVVDGIKAAKRIRQKDRKVKIIYVTGYPDYMQRSFSVHPFSFLIKPVEKEAVIRQLKEAFLYSREEEDAVSLRLETTQGMEEIAPADLYYLEYQSRKLRLVMKHGERMIRGKISEFSERLAPYGFASPHKSFIVNLYHVKSIRGYEIRMMNGDQVPLSQKRSVEFRGLLGKYQADRL</sequence>
<keyword evidence="3" id="KW-0597">Phosphoprotein</keyword>
<organism evidence="7 8">
    <name type="scientific">Schaedlerella arabinosiphila</name>
    <dbReference type="NCBI Taxonomy" id="2044587"/>
    <lineage>
        <taxon>Bacteria</taxon>
        <taxon>Bacillati</taxon>
        <taxon>Bacillota</taxon>
        <taxon>Clostridia</taxon>
        <taxon>Lachnospirales</taxon>
        <taxon>Lachnospiraceae</taxon>
        <taxon>Schaedlerella</taxon>
    </lineage>
</organism>
<evidence type="ECO:0000313" key="8">
    <source>
        <dbReference type="Proteomes" id="UP000274920"/>
    </source>
</evidence>
<dbReference type="AlphaFoldDB" id="N2A7Z4"/>
<dbReference type="PANTHER" id="PTHR37299">
    <property type="entry name" value="TRANSCRIPTIONAL REGULATOR-RELATED"/>
    <property type="match status" value="1"/>
</dbReference>
<dbReference type="SMART" id="SM00850">
    <property type="entry name" value="LytTR"/>
    <property type="match status" value="1"/>
</dbReference>
<protein>
    <recommendedName>
        <fullName evidence="1">Stage 0 sporulation protein A homolog</fullName>
    </recommendedName>
</protein>
<dbReference type="InterPro" id="IPR011006">
    <property type="entry name" value="CheY-like_superfamily"/>
</dbReference>
<dbReference type="InterPro" id="IPR001789">
    <property type="entry name" value="Sig_transdc_resp-reg_receiver"/>
</dbReference>
<feature type="modified residue" description="4-aspartylphosphate" evidence="3">
    <location>
        <position position="52"/>
    </location>
</feature>
<name>N2A7Z4_9FIRM</name>
<dbReference type="eggNOG" id="COG3279">
    <property type="taxonomic scope" value="Bacteria"/>
</dbReference>
<evidence type="ECO:0000313" key="7">
    <source>
        <dbReference type="EMBL" id="RRK31895.1"/>
    </source>
</evidence>
<dbReference type="Pfam" id="PF04397">
    <property type="entry name" value="LytTR"/>
    <property type="match status" value="1"/>
</dbReference>
<comment type="function">
    <text evidence="2">May play the central regulatory role in sporulation. It may be an element of the effector pathway responsible for the activation of sporulation genes in response to nutritional stress. Spo0A may act in concert with spo0H (a sigma factor) to control the expression of some genes that are critical to the sporulation process.</text>
</comment>
<feature type="domain" description="Response regulatory" evidence="4">
    <location>
        <begin position="3"/>
        <end position="115"/>
    </location>
</feature>
<dbReference type="RefSeq" id="WP_004080659.1">
    <property type="nucleotide sequence ID" value="NZ_CASCYM010000008.1"/>
</dbReference>
<dbReference type="PROSITE" id="PS50930">
    <property type="entry name" value="HTH_LYTTR"/>
    <property type="match status" value="1"/>
</dbReference>
<evidence type="ECO:0000313" key="9">
    <source>
        <dbReference type="Proteomes" id="UP000474104"/>
    </source>
</evidence>
<keyword evidence="8" id="KW-1185">Reference proteome</keyword>
<accession>A0A426DGL1</accession>
<evidence type="ECO:0000259" key="4">
    <source>
        <dbReference type="PROSITE" id="PS50110"/>
    </source>
</evidence>
<evidence type="ECO:0000256" key="1">
    <source>
        <dbReference type="ARBA" id="ARBA00018672"/>
    </source>
</evidence>
<dbReference type="Gene3D" id="2.40.50.1020">
    <property type="entry name" value="LytTr DNA-binding domain"/>
    <property type="match status" value="1"/>
</dbReference>
<dbReference type="Pfam" id="PF00072">
    <property type="entry name" value="Response_reg"/>
    <property type="match status" value="1"/>
</dbReference>
<dbReference type="OrthoDB" id="9774865at2"/>
<evidence type="ECO:0000256" key="2">
    <source>
        <dbReference type="ARBA" id="ARBA00024867"/>
    </source>
</evidence>
<dbReference type="PROSITE" id="PS50110">
    <property type="entry name" value="RESPONSE_REGULATORY"/>
    <property type="match status" value="1"/>
</dbReference>
<dbReference type="GO" id="GO:0003677">
    <property type="term" value="F:DNA binding"/>
    <property type="evidence" value="ECO:0007669"/>
    <property type="project" value="UniProtKB-KW"/>
</dbReference>
<dbReference type="STRING" id="2044587.C824_02996"/>
<dbReference type="CDD" id="cd00156">
    <property type="entry name" value="REC"/>
    <property type="match status" value="1"/>
</dbReference>
<dbReference type="EMBL" id="RHJS01000002">
    <property type="protein sequence ID" value="RRK31895.1"/>
    <property type="molecule type" value="Genomic_DNA"/>
</dbReference>
<dbReference type="GO" id="GO:0000156">
    <property type="term" value="F:phosphorelay response regulator activity"/>
    <property type="evidence" value="ECO:0007669"/>
    <property type="project" value="InterPro"/>
</dbReference>
<dbReference type="SUPFAM" id="SSF52172">
    <property type="entry name" value="CheY-like"/>
    <property type="match status" value="1"/>
</dbReference>
<evidence type="ECO:0000313" key="6">
    <source>
        <dbReference type="EMBL" id="NDO71406.1"/>
    </source>
</evidence>
<proteinExistence type="predicted"/>
<reference evidence="6 9" key="2">
    <citation type="submission" date="2019-07" db="EMBL/GenBank/DDBJ databases">
        <title>Draft genome sequences of 15 bacterial species constituting the stable defined intestinal microbiota of the GM15 gnotobiotic mouse model.</title>
        <authorList>
            <person name="Elie C."/>
            <person name="Mathieu A."/>
            <person name="Saliou A."/>
            <person name="Darnaud M."/>
            <person name="Leulier F."/>
            <person name="Tamellini A."/>
        </authorList>
    </citation>
    <scope>NUCLEOTIDE SEQUENCE [LARGE SCALE GENOMIC DNA]</scope>
    <source>
        <strain evidence="9">ASF 502</strain>
        <strain evidence="6">MD300</strain>
    </source>
</reference>
<keyword evidence="7" id="KW-0238">DNA-binding</keyword>
<dbReference type="Proteomes" id="UP000274920">
    <property type="component" value="Unassembled WGS sequence"/>
</dbReference>
<evidence type="ECO:0000259" key="5">
    <source>
        <dbReference type="PROSITE" id="PS50930"/>
    </source>
</evidence>
<evidence type="ECO:0000256" key="3">
    <source>
        <dbReference type="PROSITE-ProRule" id="PRU00169"/>
    </source>
</evidence>
<reference evidence="7" key="1">
    <citation type="submission" date="2018-10" db="EMBL/GenBank/DDBJ databases">
        <title>Schaedlerella arabinophila gen. nov. sp. nov., isolated from the mouse intestinal tract and comparative analysis with the genome of the closely related altered Schaedler flora strain ASF502.</title>
        <authorList>
            <person name="Miyake S."/>
            <person name="Soh M."/>
            <person name="Seedorf H."/>
        </authorList>
    </citation>
    <scope>NUCLEOTIDE SEQUENCE [LARGE SCALE GENOMIC DNA]</scope>
    <source>
        <strain evidence="7">DSM 106076</strain>
    </source>
</reference>
<dbReference type="HOGENOM" id="CLU_000445_14_2_9"/>
<dbReference type="EMBL" id="VIRB01000137">
    <property type="protein sequence ID" value="NDO71406.1"/>
    <property type="molecule type" value="Genomic_DNA"/>
</dbReference>
<feature type="domain" description="HTH LytTR-type" evidence="5">
    <location>
        <begin position="138"/>
        <end position="226"/>
    </location>
</feature>
<dbReference type="Gene3D" id="3.40.50.2300">
    <property type="match status" value="1"/>
</dbReference>